<evidence type="ECO:0000256" key="3">
    <source>
        <dbReference type="ARBA" id="ARBA00022723"/>
    </source>
</evidence>
<dbReference type="InterPro" id="IPR008949">
    <property type="entry name" value="Isoprenoid_synthase_dom_sf"/>
</dbReference>
<evidence type="ECO:0000313" key="6">
    <source>
        <dbReference type="EMBL" id="KAJ3706798.1"/>
    </source>
</evidence>
<evidence type="ECO:0000313" key="7">
    <source>
        <dbReference type="Proteomes" id="UP001210211"/>
    </source>
</evidence>
<comment type="caution">
    <text evidence="6">The sequence shown here is derived from an EMBL/GenBank/DDBJ whole genome shotgun (WGS) entry which is preliminary data.</text>
</comment>
<keyword evidence="4" id="KW-0460">Magnesium</keyword>
<keyword evidence="5" id="KW-0808">Transferase</keyword>
<name>A0AAD6EZP2_9POAL</name>
<reference evidence="6 7" key="1">
    <citation type="journal article" date="2022" name="Cell">
        <title>Repeat-based holocentromeres influence genome architecture and karyotype evolution.</title>
        <authorList>
            <person name="Hofstatter P.G."/>
            <person name="Thangavel G."/>
            <person name="Lux T."/>
            <person name="Neumann P."/>
            <person name="Vondrak T."/>
            <person name="Novak P."/>
            <person name="Zhang M."/>
            <person name="Costa L."/>
            <person name="Castellani M."/>
            <person name="Scott A."/>
            <person name="Toegelov H."/>
            <person name="Fuchs J."/>
            <person name="Mata-Sucre Y."/>
            <person name="Dias Y."/>
            <person name="Vanzela A.L.L."/>
            <person name="Huettel B."/>
            <person name="Almeida C.C.S."/>
            <person name="Simkova H."/>
            <person name="Souza G."/>
            <person name="Pedrosa-Harand A."/>
            <person name="Macas J."/>
            <person name="Mayer K.F.X."/>
            <person name="Houben A."/>
            <person name="Marques A."/>
        </authorList>
    </citation>
    <scope>NUCLEOTIDE SEQUENCE [LARGE SCALE GENOMIC DNA]</scope>
    <source>
        <strain evidence="6">RhyTen1mFocal</strain>
    </source>
</reference>
<keyword evidence="3" id="KW-0479">Metal-binding</keyword>
<accession>A0AAD6EZP2</accession>
<organism evidence="6 7">
    <name type="scientific">Rhynchospora tenuis</name>
    <dbReference type="NCBI Taxonomy" id="198213"/>
    <lineage>
        <taxon>Eukaryota</taxon>
        <taxon>Viridiplantae</taxon>
        <taxon>Streptophyta</taxon>
        <taxon>Embryophyta</taxon>
        <taxon>Tracheophyta</taxon>
        <taxon>Spermatophyta</taxon>
        <taxon>Magnoliopsida</taxon>
        <taxon>Liliopsida</taxon>
        <taxon>Poales</taxon>
        <taxon>Cyperaceae</taxon>
        <taxon>Cyperoideae</taxon>
        <taxon>Rhynchosporeae</taxon>
        <taxon>Rhynchospora</taxon>
    </lineage>
</organism>
<dbReference type="GO" id="GO:0046872">
    <property type="term" value="F:metal ion binding"/>
    <property type="evidence" value="ECO:0007669"/>
    <property type="project" value="UniProtKB-KW"/>
</dbReference>
<dbReference type="GO" id="GO:0004659">
    <property type="term" value="F:prenyltransferase activity"/>
    <property type="evidence" value="ECO:0007669"/>
    <property type="project" value="InterPro"/>
</dbReference>
<protein>
    <submittedName>
        <fullName evidence="6">Uncharacterized protein</fullName>
    </submittedName>
</protein>
<keyword evidence="7" id="KW-1185">Reference proteome</keyword>
<dbReference type="InterPro" id="IPR000092">
    <property type="entry name" value="Polyprenyl_synt"/>
</dbReference>
<dbReference type="Gene3D" id="1.10.600.10">
    <property type="entry name" value="Farnesyl Diphosphate Synthase"/>
    <property type="match status" value="1"/>
</dbReference>
<comment type="similarity">
    <text evidence="2 5">Belongs to the FPP/GGPP synthase family.</text>
</comment>
<evidence type="ECO:0000256" key="2">
    <source>
        <dbReference type="ARBA" id="ARBA00006706"/>
    </source>
</evidence>
<dbReference type="GO" id="GO:0008299">
    <property type="term" value="P:isoprenoid biosynthetic process"/>
    <property type="evidence" value="ECO:0007669"/>
    <property type="project" value="InterPro"/>
</dbReference>
<comment type="cofactor">
    <cofactor evidence="1">
        <name>Mg(2+)</name>
        <dbReference type="ChEBI" id="CHEBI:18420"/>
    </cofactor>
</comment>
<gene>
    <name evidence="6" type="ORF">LUZ61_010503</name>
</gene>
<evidence type="ECO:0000256" key="5">
    <source>
        <dbReference type="RuleBase" id="RU004466"/>
    </source>
</evidence>
<evidence type="ECO:0000256" key="1">
    <source>
        <dbReference type="ARBA" id="ARBA00001946"/>
    </source>
</evidence>
<dbReference type="SUPFAM" id="SSF48576">
    <property type="entry name" value="Terpenoid synthases"/>
    <property type="match status" value="1"/>
</dbReference>
<dbReference type="AlphaFoldDB" id="A0AAD6EZP2"/>
<dbReference type="Proteomes" id="UP001210211">
    <property type="component" value="Unassembled WGS sequence"/>
</dbReference>
<dbReference type="PANTHER" id="PTHR43281">
    <property type="entry name" value="FARNESYL DIPHOSPHATE SYNTHASE"/>
    <property type="match status" value="1"/>
</dbReference>
<sequence>MALSVSSVVSTHLLIPKTPKSRRFAFNSHKVHHPTNLSLRPCSASLATIPVSTSFDLHSYSTSIIRVIESELDAALTVHYPENMYGAMRYSVFCSGAKRASSIMCIAACELFGTPRAAALPTAAALEMVHAASHMHDDLPCMDAAPIRSGRPSTHARYGVGAALLSGDALFPLGFAHVATKTPPELVPREAVVLVLKEIARTVGCTGMAAGQLLDLSGAAAKGEVEVLHVLEKKFGEFAECSAVCGGILAGAGEDDQVALRQYGRTVGVLYELVDDVFMESNGRAGKMRSNASVVRTLGMERALELVEQLTNKAKNELQRFGDQYGDRVLPLYSFVDYAVERGFVVQGWEEAVAIAPVASAAASS</sequence>
<proteinExistence type="inferred from homology"/>
<dbReference type="Pfam" id="PF00348">
    <property type="entry name" value="polyprenyl_synt"/>
    <property type="match status" value="1"/>
</dbReference>
<dbReference type="EMBL" id="JAMRDG010000001">
    <property type="protein sequence ID" value="KAJ3706798.1"/>
    <property type="molecule type" value="Genomic_DNA"/>
</dbReference>
<dbReference type="CDD" id="cd00867">
    <property type="entry name" value="Trans_IPPS"/>
    <property type="match status" value="1"/>
</dbReference>
<dbReference type="PANTHER" id="PTHR43281:SF5">
    <property type="entry name" value="HETERODIMERIC GERANYLGERANYL PYROPHOSPHATE SYNTHASE SMALL SUBUNIT, CHLOROPLASTIC"/>
    <property type="match status" value="1"/>
</dbReference>
<evidence type="ECO:0000256" key="4">
    <source>
        <dbReference type="ARBA" id="ARBA00022842"/>
    </source>
</evidence>